<keyword evidence="6" id="KW-1185">Reference proteome</keyword>
<evidence type="ECO:0000313" key="5">
    <source>
        <dbReference type="EMBL" id="RKN73011.1"/>
    </source>
</evidence>
<dbReference type="PROSITE" id="PS00893">
    <property type="entry name" value="NUDIX_BOX"/>
    <property type="match status" value="1"/>
</dbReference>
<keyword evidence="2 3" id="KW-0378">Hydrolase</keyword>
<comment type="similarity">
    <text evidence="3">Belongs to the Nudix hydrolase family.</text>
</comment>
<comment type="cofactor">
    <cofactor evidence="1">
        <name>Mg(2+)</name>
        <dbReference type="ChEBI" id="CHEBI:18420"/>
    </cofactor>
</comment>
<dbReference type="Gene3D" id="3.90.79.10">
    <property type="entry name" value="Nucleoside Triphosphate Pyrophosphohydrolase"/>
    <property type="match status" value="1"/>
</dbReference>
<dbReference type="GO" id="GO:0016787">
    <property type="term" value="F:hydrolase activity"/>
    <property type="evidence" value="ECO:0007669"/>
    <property type="project" value="UniProtKB-KW"/>
</dbReference>
<dbReference type="PROSITE" id="PS51462">
    <property type="entry name" value="NUDIX"/>
    <property type="match status" value="1"/>
</dbReference>
<evidence type="ECO:0000256" key="1">
    <source>
        <dbReference type="ARBA" id="ARBA00001946"/>
    </source>
</evidence>
<evidence type="ECO:0000259" key="4">
    <source>
        <dbReference type="PROSITE" id="PS51462"/>
    </source>
</evidence>
<accession>A0A3B0BLC1</accession>
<dbReference type="OrthoDB" id="9787880at2"/>
<dbReference type="InterPro" id="IPR000086">
    <property type="entry name" value="NUDIX_hydrolase_dom"/>
</dbReference>
<evidence type="ECO:0000256" key="2">
    <source>
        <dbReference type="ARBA" id="ARBA00022801"/>
    </source>
</evidence>
<dbReference type="EMBL" id="RBAH01000026">
    <property type="protein sequence ID" value="RKN73011.1"/>
    <property type="molecule type" value="Genomic_DNA"/>
</dbReference>
<dbReference type="InterPro" id="IPR020084">
    <property type="entry name" value="NUDIX_hydrolase_CS"/>
</dbReference>
<proteinExistence type="inferred from homology"/>
<organism evidence="5 6">
    <name type="scientific">Paenibacillus ginsengarvi</name>
    <dbReference type="NCBI Taxonomy" id="400777"/>
    <lineage>
        <taxon>Bacteria</taxon>
        <taxon>Bacillati</taxon>
        <taxon>Bacillota</taxon>
        <taxon>Bacilli</taxon>
        <taxon>Bacillales</taxon>
        <taxon>Paenibacillaceae</taxon>
        <taxon>Paenibacillus</taxon>
    </lineage>
</organism>
<gene>
    <name evidence="5" type="ORF">D7M11_28090</name>
</gene>
<dbReference type="PANTHER" id="PTHR43046:SF2">
    <property type="entry name" value="8-OXO-DGTP DIPHOSPHATASE-RELATED"/>
    <property type="match status" value="1"/>
</dbReference>
<dbReference type="PANTHER" id="PTHR43046">
    <property type="entry name" value="GDP-MANNOSE MANNOSYL HYDROLASE"/>
    <property type="match status" value="1"/>
</dbReference>
<protein>
    <submittedName>
        <fullName evidence="5">NUDIX hydrolase</fullName>
    </submittedName>
</protein>
<comment type="caution">
    <text evidence="5">The sequence shown here is derived from an EMBL/GenBank/DDBJ whole genome shotgun (WGS) entry which is preliminary data.</text>
</comment>
<dbReference type="Proteomes" id="UP000282311">
    <property type="component" value="Unassembled WGS sequence"/>
</dbReference>
<dbReference type="AlphaFoldDB" id="A0A3B0BLC1"/>
<name>A0A3B0BLC1_9BACL</name>
<dbReference type="PRINTS" id="PR00502">
    <property type="entry name" value="NUDIXFAMILY"/>
</dbReference>
<reference evidence="5 6" key="1">
    <citation type="journal article" date="2007" name="Int. J. Syst. Evol. Microbiol.">
        <title>Paenibacillus ginsengarvi sp. nov., isolated from soil from ginseng cultivation.</title>
        <authorList>
            <person name="Yoon M.H."/>
            <person name="Ten L.N."/>
            <person name="Im W.T."/>
        </authorList>
    </citation>
    <scope>NUCLEOTIDE SEQUENCE [LARGE SCALE GENOMIC DNA]</scope>
    <source>
        <strain evidence="5 6">KCTC 13059</strain>
    </source>
</reference>
<dbReference type="InterPro" id="IPR020476">
    <property type="entry name" value="Nudix_hydrolase"/>
</dbReference>
<dbReference type="InterPro" id="IPR015797">
    <property type="entry name" value="NUDIX_hydrolase-like_dom_sf"/>
</dbReference>
<sequence length="153" mass="17131">MEGCLMDRYEFRVRVTGVLIEKERILLVKQQVGDRGWSLPGGKAEAGETLEQAIIRELAEETGLNVQVEKLLYLCDLPEARPPILHVTFLLRKLSGELRMPTGEFETTPIADVRMVPVAELELYGFSRKFAELAASRFPDAGTYRGHKSAIGL</sequence>
<dbReference type="Pfam" id="PF00293">
    <property type="entry name" value="NUDIX"/>
    <property type="match status" value="1"/>
</dbReference>
<dbReference type="SUPFAM" id="SSF55811">
    <property type="entry name" value="Nudix"/>
    <property type="match status" value="1"/>
</dbReference>
<feature type="domain" description="Nudix hydrolase" evidence="4">
    <location>
        <begin position="10"/>
        <end position="140"/>
    </location>
</feature>
<evidence type="ECO:0000256" key="3">
    <source>
        <dbReference type="RuleBase" id="RU003476"/>
    </source>
</evidence>
<evidence type="ECO:0000313" key="6">
    <source>
        <dbReference type="Proteomes" id="UP000282311"/>
    </source>
</evidence>